<gene>
    <name evidence="2" type="ORF">PENSUB_6677</name>
</gene>
<protein>
    <recommendedName>
        <fullName evidence="4">Velvet domain-containing protein</fullName>
    </recommendedName>
</protein>
<feature type="region of interest" description="Disordered" evidence="1">
    <location>
        <begin position="42"/>
        <end position="62"/>
    </location>
</feature>
<organism evidence="2 3">
    <name type="scientific">Penicillium subrubescens</name>
    <dbReference type="NCBI Taxonomy" id="1316194"/>
    <lineage>
        <taxon>Eukaryota</taxon>
        <taxon>Fungi</taxon>
        <taxon>Dikarya</taxon>
        <taxon>Ascomycota</taxon>
        <taxon>Pezizomycotina</taxon>
        <taxon>Eurotiomycetes</taxon>
        <taxon>Eurotiomycetidae</taxon>
        <taxon>Eurotiales</taxon>
        <taxon>Aspergillaceae</taxon>
        <taxon>Penicillium</taxon>
    </lineage>
</organism>
<accession>A0A1Q5U0E3</accession>
<sequence length="145" mass="14842">MGPLEGPTMHPSIAGPGPPVRGSTLCFLRGPPSTIKTGQPFSVTIGIPAPQQPNPSSLSESSSSSEAIHLSLRLAANNAAANLLSGNLTSTIARVIGHSPPSVSFSGIYITKAGRFRLRVLLGIDSGVGVRIASTVDSDIFEVLA</sequence>
<comment type="caution">
    <text evidence="2">The sequence shown here is derived from an EMBL/GenBank/DDBJ whole genome shotgun (WGS) entry which is preliminary data.</text>
</comment>
<proteinExistence type="predicted"/>
<evidence type="ECO:0000313" key="3">
    <source>
        <dbReference type="Proteomes" id="UP000186955"/>
    </source>
</evidence>
<evidence type="ECO:0008006" key="4">
    <source>
        <dbReference type="Google" id="ProtNLM"/>
    </source>
</evidence>
<dbReference type="AlphaFoldDB" id="A0A1Q5U0E3"/>
<feature type="region of interest" description="Disordered" evidence="1">
    <location>
        <begin position="1"/>
        <end position="24"/>
    </location>
</feature>
<name>A0A1Q5U0E3_9EURO</name>
<dbReference type="EMBL" id="MNBE01000602">
    <property type="protein sequence ID" value="OKP05957.1"/>
    <property type="molecule type" value="Genomic_DNA"/>
</dbReference>
<dbReference type="Proteomes" id="UP000186955">
    <property type="component" value="Unassembled WGS sequence"/>
</dbReference>
<keyword evidence="3" id="KW-1185">Reference proteome</keyword>
<reference evidence="2 3" key="1">
    <citation type="submission" date="2016-10" db="EMBL/GenBank/DDBJ databases">
        <title>Genome sequence of the ascomycete fungus Penicillium subrubescens.</title>
        <authorList>
            <person name="De Vries R.P."/>
            <person name="Peng M."/>
            <person name="Dilokpimol A."/>
            <person name="Hilden K."/>
            <person name="Makela M.R."/>
            <person name="Grigoriev I."/>
            <person name="Riley R."/>
            <person name="Granchi Z."/>
        </authorList>
    </citation>
    <scope>NUCLEOTIDE SEQUENCE [LARGE SCALE GENOMIC DNA]</scope>
    <source>
        <strain evidence="2 3">CBS 132785</strain>
    </source>
</reference>
<evidence type="ECO:0000256" key="1">
    <source>
        <dbReference type="SAM" id="MobiDB-lite"/>
    </source>
</evidence>
<evidence type="ECO:0000313" key="2">
    <source>
        <dbReference type="EMBL" id="OKP05957.1"/>
    </source>
</evidence>